<feature type="compositionally biased region" description="Polar residues" evidence="1">
    <location>
        <begin position="77"/>
        <end position="87"/>
    </location>
</feature>
<organism evidence="2 3">
    <name type="scientific">Streptomyces spectabilis</name>
    <dbReference type="NCBI Taxonomy" id="68270"/>
    <lineage>
        <taxon>Bacteria</taxon>
        <taxon>Bacillati</taxon>
        <taxon>Actinomycetota</taxon>
        <taxon>Actinomycetes</taxon>
        <taxon>Kitasatosporales</taxon>
        <taxon>Streptomycetaceae</taxon>
        <taxon>Streptomyces</taxon>
    </lineage>
</organism>
<dbReference type="OrthoDB" id="5147813at2"/>
<feature type="region of interest" description="Disordered" evidence="1">
    <location>
        <begin position="77"/>
        <end position="112"/>
    </location>
</feature>
<sequence length="133" mass="14862">MSEHGEAIEADLQRFYGLDIRDLFRPGAGLTWRRLRALIMGLPAESALHRSMGGEDAVWTLQTQLLAAVHDRLSEANWQRGNAGSKTPSRRPSPIPRPGFRADRIGRTDRSPEHVAAYLARFQSTREGVTDGR</sequence>
<proteinExistence type="predicted"/>
<evidence type="ECO:0000256" key="1">
    <source>
        <dbReference type="SAM" id="MobiDB-lite"/>
    </source>
</evidence>
<accession>A0A5P2XQC6</accession>
<dbReference type="AlphaFoldDB" id="A0A5P2XQC6"/>
<reference evidence="2 3" key="1">
    <citation type="submission" date="2017-09" db="EMBL/GenBank/DDBJ databases">
        <authorList>
            <person name="Lee N."/>
            <person name="Cho B.-K."/>
        </authorList>
    </citation>
    <scope>NUCLEOTIDE SEQUENCE [LARGE SCALE GENOMIC DNA]</scope>
    <source>
        <strain evidence="2 3">ATCC 27465</strain>
    </source>
</reference>
<evidence type="ECO:0000313" key="2">
    <source>
        <dbReference type="EMBL" id="QEV64662.1"/>
    </source>
</evidence>
<dbReference type="EMBL" id="CP023690">
    <property type="protein sequence ID" value="QEV64662.1"/>
    <property type="molecule type" value="Genomic_DNA"/>
</dbReference>
<dbReference type="Proteomes" id="UP000326505">
    <property type="component" value="Chromosome"/>
</dbReference>
<feature type="compositionally biased region" description="Basic and acidic residues" evidence="1">
    <location>
        <begin position="100"/>
        <end position="112"/>
    </location>
</feature>
<name>A0A5P2XQC6_STRST</name>
<gene>
    <name evidence="2" type="ORF">CP982_14820</name>
</gene>
<evidence type="ECO:0000313" key="3">
    <source>
        <dbReference type="Proteomes" id="UP000326505"/>
    </source>
</evidence>
<protein>
    <submittedName>
        <fullName evidence="2">Uncharacterized protein</fullName>
    </submittedName>
</protein>
<dbReference type="KEGG" id="sspb:CP982_14820"/>